<dbReference type="SUPFAM" id="SSF47413">
    <property type="entry name" value="lambda repressor-like DNA-binding domains"/>
    <property type="match status" value="1"/>
</dbReference>
<evidence type="ECO:0000313" key="2">
    <source>
        <dbReference type="EMBL" id="ATQ77874.1"/>
    </source>
</evidence>
<feature type="region of interest" description="Disordered" evidence="1">
    <location>
        <begin position="51"/>
        <end position="71"/>
    </location>
</feature>
<reference evidence="2" key="1">
    <citation type="submission" date="2017-10" db="EMBL/GenBank/DDBJ databases">
        <title>Massilia psychrophilum sp. nov., a novel purple-pigmented bacterium isolated from Tianshan glacier, Xinjiang Municipality, China.</title>
        <authorList>
            <person name="Wang H."/>
        </authorList>
    </citation>
    <scope>NUCLEOTIDE SEQUENCE [LARGE SCALE GENOMIC DNA]</scope>
    <source>
        <strain evidence="2">B2</strain>
    </source>
</reference>
<dbReference type="Proteomes" id="UP000229897">
    <property type="component" value="Chromosome"/>
</dbReference>
<dbReference type="Gene3D" id="1.10.260.40">
    <property type="entry name" value="lambda repressor-like DNA-binding domains"/>
    <property type="match status" value="1"/>
</dbReference>
<name>A0A2D2DSD1_9BURK</name>
<dbReference type="EMBL" id="CP024608">
    <property type="protein sequence ID" value="ATQ77874.1"/>
    <property type="molecule type" value="Genomic_DNA"/>
</dbReference>
<protein>
    <submittedName>
        <fullName evidence="2">Rha family transcriptional regulator</fullName>
    </submittedName>
</protein>
<evidence type="ECO:0000313" key="3">
    <source>
        <dbReference type="Proteomes" id="UP000229897"/>
    </source>
</evidence>
<proteinExistence type="predicted"/>
<organism evidence="2 3">
    <name type="scientific">Massilia violaceinigra</name>
    <dbReference type="NCBI Taxonomy" id="2045208"/>
    <lineage>
        <taxon>Bacteria</taxon>
        <taxon>Pseudomonadati</taxon>
        <taxon>Pseudomonadota</taxon>
        <taxon>Betaproteobacteria</taxon>
        <taxon>Burkholderiales</taxon>
        <taxon>Oxalobacteraceae</taxon>
        <taxon>Telluria group</taxon>
        <taxon>Massilia</taxon>
    </lineage>
</organism>
<dbReference type="AlphaFoldDB" id="A0A2D2DSD1"/>
<dbReference type="OrthoDB" id="8613254at2"/>
<sequence length="71" mass="7837">MDTQNPNTIIDRLGGTSATARLCEIQPPSVSEWRKTGIPKTQLKFLKAIRPDVFGESPAKRKKPRTPAPPP</sequence>
<accession>A0A2D2DSD1</accession>
<dbReference type="InterPro" id="IPR010982">
    <property type="entry name" value="Lambda_DNA-bd_dom_sf"/>
</dbReference>
<gene>
    <name evidence="2" type="ORF">CR152_27760</name>
</gene>
<dbReference type="GO" id="GO:0003677">
    <property type="term" value="F:DNA binding"/>
    <property type="evidence" value="ECO:0007669"/>
    <property type="project" value="InterPro"/>
</dbReference>
<dbReference type="KEGG" id="mass:CR152_27760"/>
<evidence type="ECO:0000256" key="1">
    <source>
        <dbReference type="SAM" id="MobiDB-lite"/>
    </source>
</evidence>
<dbReference type="RefSeq" id="WP_099880413.1">
    <property type="nucleotide sequence ID" value="NZ_CP024608.1"/>
</dbReference>
<keyword evidence="3" id="KW-1185">Reference proteome</keyword>